<protein>
    <submittedName>
        <fullName evidence="2">Uncharacterized protein</fullName>
    </submittedName>
</protein>
<feature type="region of interest" description="Disordered" evidence="1">
    <location>
        <begin position="1"/>
        <end position="66"/>
    </location>
</feature>
<dbReference type="EMBL" id="FR687359">
    <property type="protein sequence ID" value="CBW75643.1"/>
    <property type="molecule type" value="Genomic_DNA"/>
</dbReference>
<dbReference type="Proteomes" id="UP000007437">
    <property type="component" value="Chromosome"/>
</dbReference>
<proteinExistence type="predicted"/>
<sequence>MPRIGAATPTERAREPSRLLPVHRRMHHGDVTHYDDSGRATDPDAPKHWPQSRVSYLEDADGASHV</sequence>
<reference evidence="2 3" key="1">
    <citation type="journal article" date="2011" name="J. Bacteriol.">
        <title>Complete genome sequence of Burkholderia rhizoxinica, an endosymbiont of Rhizopus microsporus.</title>
        <authorList>
            <person name="Lackner G."/>
            <person name="Moebius N."/>
            <person name="Partida-Martinez L."/>
            <person name="Hertweck C."/>
        </authorList>
    </citation>
    <scope>NUCLEOTIDE SEQUENCE [LARGE SCALE GENOMIC DNA]</scope>
    <source>
        <strain evidence="3">DSM 19002 / CIP 109453 / HKI 454</strain>
    </source>
</reference>
<feature type="compositionally biased region" description="Basic and acidic residues" evidence="1">
    <location>
        <begin position="28"/>
        <end position="47"/>
    </location>
</feature>
<dbReference type="HOGENOM" id="CLU_2822865_0_0_4"/>
<evidence type="ECO:0000313" key="2">
    <source>
        <dbReference type="EMBL" id="CBW75643.1"/>
    </source>
</evidence>
<evidence type="ECO:0000313" key="3">
    <source>
        <dbReference type="Proteomes" id="UP000007437"/>
    </source>
</evidence>
<accession>E5ASR1</accession>
<dbReference type="STRING" id="882378.RBRH_02560"/>
<evidence type="ECO:0000256" key="1">
    <source>
        <dbReference type="SAM" id="MobiDB-lite"/>
    </source>
</evidence>
<name>E5ASR1_MYCRK</name>
<dbReference type="KEGG" id="brh:RBRH_02560"/>
<gene>
    <name evidence="2" type="ordered locus">RBRH_02560</name>
</gene>
<dbReference type="AlphaFoldDB" id="E5ASR1"/>
<organism evidence="2 3">
    <name type="scientific">Mycetohabitans rhizoxinica (strain DSM 19002 / CIP 109453 / HKI 454)</name>
    <name type="common">Paraburkholderia rhizoxinica</name>
    <dbReference type="NCBI Taxonomy" id="882378"/>
    <lineage>
        <taxon>Bacteria</taxon>
        <taxon>Pseudomonadati</taxon>
        <taxon>Pseudomonadota</taxon>
        <taxon>Betaproteobacteria</taxon>
        <taxon>Burkholderiales</taxon>
        <taxon>Burkholderiaceae</taxon>
        <taxon>Mycetohabitans</taxon>
    </lineage>
</organism>